<sequence length="126" mass="13816">MIFGTGLIALAALAGAQSEREAAIASTQADVERYPYNENFTLTHKGLTYDISRAAHAGRCRTKFVLEEEAEVIVDWSGVAAMRPDGTSLALTMRRPADNVTFELNLPDETRNFAEVFDYLIRACAG</sequence>
<reference evidence="1 2" key="1">
    <citation type="submission" date="2019-03" db="EMBL/GenBank/DDBJ databases">
        <title>Genome sequence of Sphingomonas sp. 17J27-24.</title>
        <authorList>
            <person name="Kim M."/>
            <person name="Maeng S."/>
            <person name="Sathiyaraj S."/>
        </authorList>
    </citation>
    <scope>NUCLEOTIDE SEQUENCE [LARGE SCALE GENOMIC DNA]</scope>
    <source>
        <strain evidence="1 2">17J27-24</strain>
    </source>
</reference>
<protein>
    <submittedName>
        <fullName evidence="1">Uncharacterized protein</fullName>
    </submittedName>
</protein>
<dbReference type="Proteomes" id="UP000298213">
    <property type="component" value="Unassembled WGS sequence"/>
</dbReference>
<accession>A0A4Y8ZMH6</accession>
<dbReference type="EMBL" id="SPDV01000095">
    <property type="protein sequence ID" value="TFI56365.1"/>
    <property type="molecule type" value="Genomic_DNA"/>
</dbReference>
<organism evidence="1 2">
    <name type="scientific">Sphingomonas parva</name>
    <dbReference type="NCBI Taxonomy" id="2555898"/>
    <lineage>
        <taxon>Bacteria</taxon>
        <taxon>Pseudomonadati</taxon>
        <taxon>Pseudomonadota</taxon>
        <taxon>Alphaproteobacteria</taxon>
        <taxon>Sphingomonadales</taxon>
        <taxon>Sphingomonadaceae</taxon>
        <taxon>Sphingomonas</taxon>
    </lineage>
</organism>
<proteinExistence type="predicted"/>
<evidence type="ECO:0000313" key="1">
    <source>
        <dbReference type="EMBL" id="TFI56365.1"/>
    </source>
</evidence>
<keyword evidence="2" id="KW-1185">Reference proteome</keyword>
<dbReference type="RefSeq" id="WP_135090612.1">
    <property type="nucleotide sequence ID" value="NZ_SPDV01000095.1"/>
</dbReference>
<comment type="caution">
    <text evidence="1">The sequence shown here is derived from an EMBL/GenBank/DDBJ whole genome shotgun (WGS) entry which is preliminary data.</text>
</comment>
<name>A0A4Y8ZMH6_9SPHN</name>
<gene>
    <name evidence="1" type="ORF">E2493_20585</name>
</gene>
<dbReference type="AlphaFoldDB" id="A0A4Y8ZMH6"/>
<evidence type="ECO:0000313" key="2">
    <source>
        <dbReference type="Proteomes" id="UP000298213"/>
    </source>
</evidence>